<dbReference type="AlphaFoldDB" id="A0A0C9YB23"/>
<reference evidence="2" key="2">
    <citation type="submission" date="2015-01" db="EMBL/GenBank/DDBJ databases">
        <title>Evolutionary Origins and Diversification of the Mycorrhizal Mutualists.</title>
        <authorList>
            <consortium name="DOE Joint Genome Institute"/>
            <consortium name="Mycorrhizal Genomics Consortium"/>
            <person name="Kohler A."/>
            <person name="Kuo A."/>
            <person name="Nagy L.G."/>
            <person name="Floudas D."/>
            <person name="Copeland A."/>
            <person name="Barry K.W."/>
            <person name="Cichocki N."/>
            <person name="Veneault-Fourrey C."/>
            <person name="LaButti K."/>
            <person name="Lindquist E.A."/>
            <person name="Lipzen A."/>
            <person name="Lundell T."/>
            <person name="Morin E."/>
            <person name="Murat C."/>
            <person name="Riley R."/>
            <person name="Ohm R."/>
            <person name="Sun H."/>
            <person name="Tunlid A."/>
            <person name="Henrissat B."/>
            <person name="Grigoriev I.V."/>
            <person name="Hibbett D.S."/>
            <person name="Martin F."/>
        </authorList>
    </citation>
    <scope>NUCLEOTIDE SEQUENCE [LARGE SCALE GENOMIC DNA]</scope>
    <source>
        <strain evidence="2">LaAM-08-1</strain>
    </source>
</reference>
<name>A0A0C9YB23_9AGAR</name>
<organism evidence="1 2">
    <name type="scientific">Laccaria amethystina LaAM-08-1</name>
    <dbReference type="NCBI Taxonomy" id="1095629"/>
    <lineage>
        <taxon>Eukaryota</taxon>
        <taxon>Fungi</taxon>
        <taxon>Dikarya</taxon>
        <taxon>Basidiomycota</taxon>
        <taxon>Agaricomycotina</taxon>
        <taxon>Agaricomycetes</taxon>
        <taxon>Agaricomycetidae</taxon>
        <taxon>Agaricales</taxon>
        <taxon>Agaricineae</taxon>
        <taxon>Hydnangiaceae</taxon>
        <taxon>Laccaria</taxon>
    </lineage>
</organism>
<proteinExistence type="predicted"/>
<evidence type="ECO:0000313" key="2">
    <source>
        <dbReference type="Proteomes" id="UP000054477"/>
    </source>
</evidence>
<keyword evidence="2" id="KW-1185">Reference proteome</keyword>
<protein>
    <submittedName>
        <fullName evidence="1">Uncharacterized protein</fullName>
    </submittedName>
</protein>
<dbReference type="Proteomes" id="UP000054477">
    <property type="component" value="Unassembled WGS sequence"/>
</dbReference>
<accession>A0A0C9YB23</accession>
<gene>
    <name evidence="1" type="ORF">K443DRAFT_359603</name>
</gene>
<dbReference type="EMBL" id="KN838561">
    <property type="protein sequence ID" value="KIK05283.1"/>
    <property type="molecule type" value="Genomic_DNA"/>
</dbReference>
<reference evidence="1 2" key="1">
    <citation type="submission" date="2014-04" db="EMBL/GenBank/DDBJ databases">
        <authorList>
            <consortium name="DOE Joint Genome Institute"/>
            <person name="Kuo A."/>
            <person name="Kohler A."/>
            <person name="Nagy L.G."/>
            <person name="Floudas D."/>
            <person name="Copeland A."/>
            <person name="Barry K.W."/>
            <person name="Cichocki N."/>
            <person name="Veneault-Fourrey C."/>
            <person name="LaButti K."/>
            <person name="Lindquist E.A."/>
            <person name="Lipzen A."/>
            <person name="Lundell T."/>
            <person name="Morin E."/>
            <person name="Murat C."/>
            <person name="Sun H."/>
            <person name="Tunlid A."/>
            <person name="Henrissat B."/>
            <person name="Grigoriev I.V."/>
            <person name="Hibbett D.S."/>
            <person name="Martin F."/>
            <person name="Nordberg H.P."/>
            <person name="Cantor M.N."/>
            <person name="Hua S.X."/>
        </authorList>
    </citation>
    <scope>NUCLEOTIDE SEQUENCE [LARGE SCALE GENOMIC DNA]</scope>
    <source>
        <strain evidence="1 2">LaAM-08-1</strain>
    </source>
</reference>
<evidence type="ECO:0000313" key="1">
    <source>
        <dbReference type="EMBL" id="KIK05283.1"/>
    </source>
</evidence>
<dbReference type="HOGENOM" id="CLU_2558630_0_0_1"/>
<sequence length="82" mass="9038">MSIHAIQRPCTLRVLFSNLEPSILKRSPCCSLELSSNVLGLSNCRLELCFAFNMPTAINNVPLPIGLLRNHLTTWATALTLS</sequence>